<gene>
    <name evidence="2" type="ORF">L3X38_024540</name>
</gene>
<dbReference type="PANTHER" id="PTHR31286">
    <property type="entry name" value="GLYCINE-RICH CELL WALL STRUCTURAL PROTEIN 1.8-LIKE"/>
    <property type="match status" value="1"/>
</dbReference>
<reference evidence="2 3" key="1">
    <citation type="journal article" date="2022" name="G3 (Bethesda)">
        <title>Whole-genome sequence and methylome profiling of the almond [Prunus dulcis (Mill.) D.A. Webb] cultivar 'Nonpareil'.</title>
        <authorList>
            <person name="D'Amico-Willman K.M."/>
            <person name="Ouma W.Z."/>
            <person name="Meulia T."/>
            <person name="Sideli G.M."/>
            <person name="Gradziel T.M."/>
            <person name="Fresnedo-Ramirez J."/>
        </authorList>
    </citation>
    <scope>NUCLEOTIDE SEQUENCE [LARGE SCALE GENOMIC DNA]</scope>
    <source>
        <strain evidence="2">Clone GOH B32 T37-40</strain>
    </source>
</reference>
<protein>
    <recommendedName>
        <fullName evidence="1">DUF4283 domain-containing protein</fullName>
    </recommendedName>
</protein>
<name>A0AAD4W1Z1_PRUDU</name>
<evidence type="ECO:0000313" key="3">
    <source>
        <dbReference type="Proteomes" id="UP001054821"/>
    </source>
</evidence>
<dbReference type="Pfam" id="PF14111">
    <property type="entry name" value="DUF4283"/>
    <property type="match status" value="1"/>
</dbReference>
<dbReference type="InterPro" id="IPR025558">
    <property type="entry name" value="DUF4283"/>
</dbReference>
<proteinExistence type="predicted"/>
<organism evidence="2 3">
    <name type="scientific">Prunus dulcis</name>
    <name type="common">Almond</name>
    <name type="synonym">Amygdalus dulcis</name>
    <dbReference type="NCBI Taxonomy" id="3755"/>
    <lineage>
        <taxon>Eukaryota</taxon>
        <taxon>Viridiplantae</taxon>
        <taxon>Streptophyta</taxon>
        <taxon>Embryophyta</taxon>
        <taxon>Tracheophyta</taxon>
        <taxon>Spermatophyta</taxon>
        <taxon>Magnoliopsida</taxon>
        <taxon>eudicotyledons</taxon>
        <taxon>Gunneridae</taxon>
        <taxon>Pentapetalae</taxon>
        <taxon>rosids</taxon>
        <taxon>fabids</taxon>
        <taxon>Rosales</taxon>
        <taxon>Rosaceae</taxon>
        <taxon>Amygdaloideae</taxon>
        <taxon>Amygdaleae</taxon>
        <taxon>Prunus</taxon>
    </lineage>
</organism>
<accession>A0AAD4W1Z1</accession>
<comment type="caution">
    <text evidence="2">The sequence shown here is derived from an EMBL/GenBank/DDBJ whole genome shotgun (WGS) entry which is preliminary data.</text>
</comment>
<keyword evidence="3" id="KW-1185">Reference proteome</keyword>
<dbReference type="InterPro" id="IPR040256">
    <property type="entry name" value="At4g02000-like"/>
</dbReference>
<dbReference type="AlphaFoldDB" id="A0AAD4W1Z1"/>
<sequence>MEEGSPGVFLKDYRVPKRSRAADVGGVDSEMMSEPNLAVLPSAEMGLPKWAYGFESFKDKLMNKVNLVRNVGIDVNSLEAEYEGLNDNEDVTISCGDRGPCIQLLDRAMDCLCRPWQNALIIKLLGRSHTYNYLHARLQQKWSLNEGWKLVDLVNDYFVVCFELEEDLNFVFTGGPWIIAGQYLVMQKWKPGFCPAIAKITRMAAWILVSAIQLECFDVWALKRIGNLLGKLLKIDALTTSQNRGKFARLCVE</sequence>
<evidence type="ECO:0000313" key="2">
    <source>
        <dbReference type="EMBL" id="KAI5334407.1"/>
    </source>
</evidence>
<dbReference type="Proteomes" id="UP001054821">
    <property type="component" value="Chromosome 4"/>
</dbReference>
<evidence type="ECO:0000259" key="1">
    <source>
        <dbReference type="Pfam" id="PF14111"/>
    </source>
</evidence>
<feature type="domain" description="DUF4283" evidence="1">
    <location>
        <begin position="116"/>
        <end position="196"/>
    </location>
</feature>
<dbReference type="PANTHER" id="PTHR31286:SF99">
    <property type="entry name" value="DUF4283 DOMAIN-CONTAINING PROTEIN"/>
    <property type="match status" value="1"/>
</dbReference>
<dbReference type="EMBL" id="JAJFAZ020000004">
    <property type="protein sequence ID" value="KAI5334407.1"/>
    <property type="molecule type" value="Genomic_DNA"/>
</dbReference>